<keyword evidence="3" id="KW-1003">Cell membrane</keyword>
<dbReference type="PROSITE" id="PS51098">
    <property type="entry name" value="PTS_EIIB_TYPE_1"/>
    <property type="match status" value="1"/>
</dbReference>
<feature type="transmembrane region" description="Helical" evidence="12">
    <location>
        <begin position="206"/>
        <end position="226"/>
    </location>
</feature>
<feature type="transmembrane region" description="Helical" evidence="12">
    <location>
        <begin position="117"/>
        <end position="135"/>
    </location>
</feature>
<dbReference type="eggNOG" id="COG1264">
    <property type="taxonomic scope" value="Bacteria"/>
</dbReference>
<keyword evidence="7 12" id="KW-0812">Transmembrane</keyword>
<evidence type="ECO:0000256" key="12">
    <source>
        <dbReference type="SAM" id="Phobius"/>
    </source>
</evidence>
<dbReference type="Proteomes" id="UP000001883">
    <property type="component" value="Chromosome"/>
</dbReference>
<keyword evidence="10 12" id="KW-0472">Membrane</keyword>
<dbReference type="InterPro" id="IPR010975">
    <property type="entry name" value="PTS_IIBC_a_glc"/>
</dbReference>
<dbReference type="Pfam" id="PF02378">
    <property type="entry name" value="PTS_EIIC"/>
    <property type="match status" value="1"/>
</dbReference>
<comment type="subcellular location">
    <subcellularLocation>
        <location evidence="1">Cell membrane</location>
        <topology evidence="1">Multi-pass membrane protein</topology>
    </subcellularLocation>
</comment>
<evidence type="ECO:0000256" key="5">
    <source>
        <dbReference type="ARBA" id="ARBA00022679"/>
    </source>
</evidence>
<dbReference type="EMBL" id="AP011540">
    <property type="protein sequence ID" value="BAI64380.1"/>
    <property type="molecule type" value="Genomic_DNA"/>
</dbReference>
<evidence type="ECO:0000256" key="11">
    <source>
        <dbReference type="PROSITE-ProRule" id="PRU00421"/>
    </source>
</evidence>
<sequence length="571" mass="62602">MHEQQAGNERQPLRPLTRQPERAYSLMMEKVQRFGSAMLAPVLLFAFAGLAVGIAIIAQNGDLIPLAADKESAWNHFWSVWEAGAWTVFNQMELLFVIGLPIALAKTANARAVMEAAMVYLTFNYFVGAMLKVWGKGGTGFFDLDYSTDISESAAGTGLKMIAGIKTMDTGIFGAIIISAIVVWVHNRWFDKKLPDFLGIFQGSQYVYGVCFFLMMPVAFLFSWLWPYAQHGISSLQGFFIASGALGVWVYTFLERFLIPTGLHHFIYSPFVFGNVVTPNGIAKDWPSHLSEFAKSDKPLKELFPGGGFALHGNSKVFAPIGIAAAFYTTARPEKRKEVLALMIPVSLTAILIGITEPLEFTFLFLAPPLFLVHAILAASMAAIMYQLGLVGYMGGGLLDFLFQNWIPLWANHSGTYLMQIGVGLCFTVLYFLIFRFMILKFDFKTPGREEDGGETKLYSKAEYKAAKAAEKNGGAAAESADGDLYAPRAAGFLELLGGAENITTVNNCATRLRVSVADESLVSPSDADFKNAGALGLVRKGKAFQVIVGMDVPQVRERFETMVNEAKTLS</sequence>
<evidence type="ECO:0000256" key="10">
    <source>
        <dbReference type="ARBA" id="ARBA00023136"/>
    </source>
</evidence>
<evidence type="ECO:0000256" key="1">
    <source>
        <dbReference type="ARBA" id="ARBA00004651"/>
    </source>
</evidence>
<feature type="transmembrane region" description="Helical" evidence="12">
    <location>
        <begin position="78"/>
        <end position="105"/>
    </location>
</feature>
<feature type="transmembrane region" description="Helical" evidence="12">
    <location>
        <begin position="37"/>
        <end position="58"/>
    </location>
</feature>
<feature type="transmembrane region" description="Helical" evidence="12">
    <location>
        <begin position="339"/>
        <end position="355"/>
    </location>
</feature>
<dbReference type="PANTHER" id="PTHR30009:SF12">
    <property type="entry name" value="PHOSPHOTRANSFERASE IIC COMPONENT GLVC"/>
    <property type="match status" value="1"/>
</dbReference>
<keyword evidence="2" id="KW-0813">Transport</keyword>
<reference evidence="16" key="1">
    <citation type="submission" date="2009-07" db="EMBL/GenBank/DDBJ databases">
        <title>Complete genome sequence of Rothia mucilaginosa DJ.</title>
        <authorList>
            <person name="Yamane K."/>
            <person name="Nambu T."/>
            <person name="Mashimo C."/>
            <person name="Sugimori C."/>
            <person name="Yamanaka T."/>
            <person name="Leung K."/>
            <person name="Fukushima H."/>
        </authorList>
    </citation>
    <scope>NUCLEOTIDE SEQUENCE [LARGE SCALE GENOMIC DNA]</scope>
    <source>
        <strain evidence="16">DY-18</strain>
    </source>
</reference>
<dbReference type="PROSITE" id="PS01035">
    <property type="entry name" value="PTS_EIIB_TYPE_1_CYS"/>
    <property type="match status" value="1"/>
</dbReference>
<dbReference type="PANTHER" id="PTHR30009">
    <property type="entry name" value="CYTOCHROME C-TYPE SYNTHESIS PROTEIN AND PTS TRANSMEMBRANE COMPONENT"/>
    <property type="match status" value="1"/>
</dbReference>
<feature type="transmembrane region" description="Helical" evidence="12">
    <location>
        <begin position="161"/>
        <end position="185"/>
    </location>
</feature>
<dbReference type="InterPro" id="IPR050429">
    <property type="entry name" value="PTS_Glucose_EIICBA"/>
</dbReference>
<keyword evidence="8" id="KW-0418">Kinase</keyword>
<dbReference type="InterPro" id="IPR018113">
    <property type="entry name" value="PTrfase_EIIB_Cys"/>
</dbReference>
<keyword evidence="5 15" id="KW-0808">Transferase</keyword>
<dbReference type="GO" id="GO:0090563">
    <property type="term" value="F:protein-phosphocysteine-sugar phosphotransferase activity"/>
    <property type="evidence" value="ECO:0007669"/>
    <property type="project" value="TreeGrafter"/>
</dbReference>
<evidence type="ECO:0000256" key="7">
    <source>
        <dbReference type="ARBA" id="ARBA00022692"/>
    </source>
</evidence>
<feature type="active site" description="Phosphocysteine intermediate; for EIIB activity" evidence="11">
    <location>
        <position position="509"/>
    </location>
</feature>
<dbReference type="Pfam" id="PF00367">
    <property type="entry name" value="PTS_EIIB"/>
    <property type="match status" value="1"/>
</dbReference>
<feature type="domain" description="PTS EIIC type-1" evidence="14">
    <location>
        <begin position="25"/>
        <end position="451"/>
    </location>
</feature>
<dbReference type="GO" id="GO:0008982">
    <property type="term" value="F:protein-N(PI)-phosphohistidine-sugar phosphotransferase activity"/>
    <property type="evidence" value="ECO:0007669"/>
    <property type="project" value="InterPro"/>
</dbReference>
<evidence type="ECO:0000259" key="13">
    <source>
        <dbReference type="PROSITE" id="PS51098"/>
    </source>
</evidence>
<evidence type="ECO:0000259" key="14">
    <source>
        <dbReference type="PROSITE" id="PS51103"/>
    </source>
</evidence>
<dbReference type="InterPro" id="IPR013013">
    <property type="entry name" value="PTS_EIIC_1"/>
</dbReference>
<dbReference type="AlphaFoldDB" id="D2NRV4"/>
<evidence type="ECO:0000256" key="3">
    <source>
        <dbReference type="ARBA" id="ARBA00022475"/>
    </source>
</evidence>
<protein>
    <submittedName>
        <fullName evidence="15">Phosphotransferase system IIC component, glucose/maltose/N-acetylglucosamine-specific</fullName>
    </submittedName>
</protein>
<dbReference type="KEGG" id="rmu:RMDY18_05480"/>
<reference evidence="15 16" key="3">
    <citation type="journal article" date="2010" name="Sequencing">
        <title>Complete Genome Sequence of Rothia mucilaginosa DY-18: A Clinical Isolate with Dense Meshwork-Like Structures from a Persistent Apical Periodontitis Lesion.</title>
        <authorList>
            <person name="Yamane K."/>
            <person name="Nambu T."/>
            <person name="Yamanaka T."/>
            <person name="Mashimo C."/>
            <person name="Sugimori C."/>
            <person name="Leung K.-P."/>
            <person name="Fukushima H."/>
        </authorList>
    </citation>
    <scope>NUCLEOTIDE SEQUENCE [LARGE SCALE GENOMIC DNA]</scope>
    <source>
        <strain evidence="15 16">DY-18</strain>
    </source>
</reference>
<gene>
    <name evidence="15" type="ordered locus">RMDY18_05480</name>
</gene>
<dbReference type="SUPFAM" id="SSF55604">
    <property type="entry name" value="Glucose permease domain IIB"/>
    <property type="match status" value="1"/>
</dbReference>
<evidence type="ECO:0000256" key="8">
    <source>
        <dbReference type="ARBA" id="ARBA00022777"/>
    </source>
</evidence>
<feature type="transmembrane region" description="Helical" evidence="12">
    <location>
        <begin position="417"/>
        <end position="439"/>
    </location>
</feature>
<evidence type="ECO:0000256" key="9">
    <source>
        <dbReference type="ARBA" id="ARBA00022989"/>
    </source>
</evidence>
<reference evidence="15 16" key="2">
    <citation type="journal article" date="2010" name="J Osaka Dent Univ">
        <title>Isolation and identification of Rothia mucilaginosa from persistent apical periodontitis lesions.</title>
        <authorList>
            <person name="Yamane K."/>
            <person name="Yoshida M."/>
            <person name="Fujihira T."/>
            <person name="Baba T."/>
            <person name="Tsuji N."/>
            <person name="Hayashi H."/>
            <person name="Sugimori C."/>
            <person name="Yamanaka T."/>
            <person name="Mashimo C."/>
            <person name="Nambu T."/>
            <person name="Kawai H."/>
            <person name="Fukushima H."/>
        </authorList>
    </citation>
    <scope>NUCLEOTIDE SEQUENCE [LARGE SCALE GENOMIC DNA]</scope>
    <source>
        <strain evidence="15 16">DY-18</strain>
    </source>
</reference>
<dbReference type="CDD" id="cd00212">
    <property type="entry name" value="PTS_IIB_glc"/>
    <property type="match status" value="1"/>
</dbReference>
<dbReference type="HOGENOM" id="CLU_012312_1_0_11"/>
<dbReference type="InterPro" id="IPR036878">
    <property type="entry name" value="Glu_permease_IIB"/>
</dbReference>
<dbReference type="Gene3D" id="3.30.1360.60">
    <property type="entry name" value="Glucose permease domain IIB"/>
    <property type="match status" value="1"/>
</dbReference>
<evidence type="ECO:0000313" key="16">
    <source>
        <dbReference type="Proteomes" id="UP000001883"/>
    </source>
</evidence>
<evidence type="ECO:0000256" key="4">
    <source>
        <dbReference type="ARBA" id="ARBA00022597"/>
    </source>
</evidence>
<dbReference type="InterPro" id="IPR003352">
    <property type="entry name" value="PTS_EIIC"/>
</dbReference>
<dbReference type="eggNOG" id="COG1263">
    <property type="taxonomic scope" value="Bacteria"/>
</dbReference>
<feature type="transmembrane region" description="Helical" evidence="12">
    <location>
        <begin position="390"/>
        <end position="411"/>
    </location>
</feature>
<evidence type="ECO:0000256" key="2">
    <source>
        <dbReference type="ARBA" id="ARBA00022448"/>
    </source>
</evidence>
<feature type="transmembrane region" description="Helical" evidence="12">
    <location>
        <begin position="361"/>
        <end position="383"/>
    </location>
</feature>
<feature type="transmembrane region" description="Helical" evidence="12">
    <location>
        <begin position="232"/>
        <end position="254"/>
    </location>
</feature>
<keyword evidence="6" id="KW-0598">Phosphotransferase system</keyword>
<proteinExistence type="predicted"/>
<dbReference type="GO" id="GO:0005886">
    <property type="term" value="C:plasma membrane"/>
    <property type="evidence" value="ECO:0007669"/>
    <property type="project" value="UniProtKB-SubCell"/>
</dbReference>
<dbReference type="InterPro" id="IPR001996">
    <property type="entry name" value="PTS_IIB_1"/>
</dbReference>
<keyword evidence="9 12" id="KW-1133">Transmembrane helix</keyword>
<name>D2NRV4_ROTMD</name>
<dbReference type="GO" id="GO:0009401">
    <property type="term" value="P:phosphoenolpyruvate-dependent sugar phosphotransferase system"/>
    <property type="evidence" value="ECO:0007669"/>
    <property type="project" value="UniProtKB-KW"/>
</dbReference>
<dbReference type="NCBIfam" id="TIGR02005">
    <property type="entry name" value="PTS-IIBC-alpha"/>
    <property type="match status" value="1"/>
</dbReference>
<evidence type="ECO:0000313" key="15">
    <source>
        <dbReference type="EMBL" id="BAI64380.1"/>
    </source>
</evidence>
<keyword evidence="16" id="KW-1185">Reference proteome</keyword>
<evidence type="ECO:0000256" key="6">
    <source>
        <dbReference type="ARBA" id="ARBA00022683"/>
    </source>
</evidence>
<dbReference type="GO" id="GO:0016301">
    <property type="term" value="F:kinase activity"/>
    <property type="evidence" value="ECO:0007669"/>
    <property type="project" value="UniProtKB-KW"/>
</dbReference>
<feature type="domain" description="PTS EIIB type-1" evidence="13">
    <location>
        <begin position="487"/>
        <end position="570"/>
    </location>
</feature>
<organism evidence="15 16">
    <name type="scientific">Rothia mucilaginosa (strain DY-18)</name>
    <name type="common">Stomatococcus mucilaginosus</name>
    <dbReference type="NCBI Taxonomy" id="680646"/>
    <lineage>
        <taxon>Bacteria</taxon>
        <taxon>Bacillati</taxon>
        <taxon>Actinomycetota</taxon>
        <taxon>Actinomycetes</taxon>
        <taxon>Micrococcales</taxon>
        <taxon>Micrococcaceae</taxon>
        <taxon>Rothia</taxon>
    </lineage>
</organism>
<keyword evidence="4" id="KW-0762">Sugar transport</keyword>
<dbReference type="NCBIfam" id="TIGR00826">
    <property type="entry name" value="EIIB_glc"/>
    <property type="match status" value="1"/>
</dbReference>
<dbReference type="STRING" id="680646.RMDY18_05480"/>
<accession>D2NRV4</accession>
<dbReference type="PROSITE" id="PS51103">
    <property type="entry name" value="PTS_EIIC_TYPE_1"/>
    <property type="match status" value="1"/>
</dbReference>